<accession>A0A2U1Q6Q2</accession>
<evidence type="ECO:0000313" key="3">
    <source>
        <dbReference type="Proteomes" id="UP000245207"/>
    </source>
</evidence>
<dbReference type="AlphaFoldDB" id="A0A2U1Q6Q2"/>
<dbReference type="EMBL" id="PKPP01000369">
    <property type="protein sequence ID" value="PWA93678.1"/>
    <property type="molecule type" value="Genomic_DNA"/>
</dbReference>
<reference evidence="2 3" key="1">
    <citation type="journal article" date="2018" name="Mol. Plant">
        <title>The genome of Artemisia annua provides insight into the evolution of Asteraceae family and artemisinin biosynthesis.</title>
        <authorList>
            <person name="Shen Q."/>
            <person name="Zhang L."/>
            <person name="Liao Z."/>
            <person name="Wang S."/>
            <person name="Yan T."/>
            <person name="Shi P."/>
            <person name="Liu M."/>
            <person name="Fu X."/>
            <person name="Pan Q."/>
            <person name="Wang Y."/>
            <person name="Lv Z."/>
            <person name="Lu X."/>
            <person name="Zhang F."/>
            <person name="Jiang W."/>
            <person name="Ma Y."/>
            <person name="Chen M."/>
            <person name="Hao X."/>
            <person name="Li L."/>
            <person name="Tang Y."/>
            <person name="Lv G."/>
            <person name="Zhou Y."/>
            <person name="Sun X."/>
            <person name="Brodelius P.E."/>
            <person name="Rose J.K.C."/>
            <person name="Tang K."/>
        </authorList>
    </citation>
    <scope>NUCLEOTIDE SEQUENCE [LARGE SCALE GENOMIC DNA]</scope>
    <source>
        <strain evidence="3">cv. Huhao1</strain>
        <tissue evidence="2">Leaf</tissue>
    </source>
</reference>
<dbReference type="Proteomes" id="UP000245207">
    <property type="component" value="Unassembled WGS sequence"/>
</dbReference>
<evidence type="ECO:0000256" key="1">
    <source>
        <dbReference type="SAM" id="MobiDB-lite"/>
    </source>
</evidence>
<organism evidence="2 3">
    <name type="scientific">Artemisia annua</name>
    <name type="common">Sweet wormwood</name>
    <dbReference type="NCBI Taxonomy" id="35608"/>
    <lineage>
        <taxon>Eukaryota</taxon>
        <taxon>Viridiplantae</taxon>
        <taxon>Streptophyta</taxon>
        <taxon>Embryophyta</taxon>
        <taxon>Tracheophyta</taxon>
        <taxon>Spermatophyta</taxon>
        <taxon>Magnoliopsida</taxon>
        <taxon>eudicotyledons</taxon>
        <taxon>Gunneridae</taxon>
        <taxon>Pentapetalae</taxon>
        <taxon>asterids</taxon>
        <taxon>campanulids</taxon>
        <taxon>Asterales</taxon>
        <taxon>Asteraceae</taxon>
        <taxon>Asteroideae</taxon>
        <taxon>Anthemideae</taxon>
        <taxon>Artemisiinae</taxon>
        <taxon>Artemisia</taxon>
    </lineage>
</organism>
<dbReference type="PANTHER" id="PTHR34657">
    <property type="entry name" value="EMBRYO SAC DEVELOPMENT ARREST 6"/>
    <property type="match status" value="1"/>
</dbReference>
<name>A0A2U1Q6Q2_ARTAN</name>
<gene>
    <name evidence="2" type="ORF">CTI12_AA068400</name>
</gene>
<proteinExistence type="predicted"/>
<keyword evidence="3" id="KW-1185">Reference proteome</keyword>
<comment type="caution">
    <text evidence="2">The sequence shown here is derived from an EMBL/GenBank/DDBJ whole genome shotgun (WGS) entry which is preliminary data.</text>
</comment>
<sequence length="129" mass="14569">MGDNHHPYGILKRKDRPPSYKGSETYNKKMMTSSSSSKMLAGYMAYEFLTKGSVLGRKVDKKTEQKANETSMSKIIPLPIGNISNNNNTQFLLEQSMEKMKGRQSHPYPKVKKLLSERLPTTIGNISVE</sequence>
<evidence type="ECO:0000313" key="2">
    <source>
        <dbReference type="EMBL" id="PWA93678.1"/>
    </source>
</evidence>
<protein>
    <submittedName>
        <fullName evidence="2">Uncharacterized protein</fullName>
    </submittedName>
</protein>
<dbReference type="OrthoDB" id="687843at2759"/>
<feature type="region of interest" description="Disordered" evidence="1">
    <location>
        <begin position="1"/>
        <end position="27"/>
    </location>
</feature>
<dbReference type="PANTHER" id="PTHR34657:SF4">
    <property type="entry name" value="EMBRYO SAC DEVELOPMENT ARREST 6"/>
    <property type="match status" value="1"/>
</dbReference>